<feature type="transmembrane region" description="Helical" evidence="1">
    <location>
        <begin position="65"/>
        <end position="84"/>
    </location>
</feature>
<evidence type="ECO:0008006" key="4">
    <source>
        <dbReference type="Google" id="ProtNLM"/>
    </source>
</evidence>
<evidence type="ECO:0000313" key="2">
    <source>
        <dbReference type="EMBL" id="TSE31093.1"/>
    </source>
</evidence>
<sequence length="98" mass="11007">MLFWLNAAQLVLYIGLLALLGQGALYVLAGAQRQRNFVYQLFQILNKPWVRAARWIAPRQVADQHVPVVAFCVMAVLYLVVTLAKIEHCIAIGVEACR</sequence>
<keyword evidence="1" id="KW-0472">Membrane</keyword>
<accession>A0A554X5J6</accession>
<dbReference type="EMBL" id="VJOM01000017">
    <property type="protein sequence ID" value="TSE31093.1"/>
    <property type="molecule type" value="Genomic_DNA"/>
</dbReference>
<organism evidence="2 3">
    <name type="scientific">Tepidimonas taiwanensis</name>
    <dbReference type="NCBI Taxonomy" id="307486"/>
    <lineage>
        <taxon>Bacteria</taxon>
        <taxon>Pseudomonadati</taxon>
        <taxon>Pseudomonadota</taxon>
        <taxon>Betaproteobacteria</taxon>
        <taxon>Burkholderiales</taxon>
        <taxon>Tepidimonas</taxon>
    </lineage>
</organism>
<dbReference type="AlphaFoldDB" id="A0A554X5J6"/>
<evidence type="ECO:0000256" key="1">
    <source>
        <dbReference type="SAM" id="Phobius"/>
    </source>
</evidence>
<evidence type="ECO:0000313" key="3">
    <source>
        <dbReference type="Proteomes" id="UP000317763"/>
    </source>
</evidence>
<keyword evidence="1" id="KW-0812">Transmembrane</keyword>
<dbReference type="OrthoDB" id="8563484at2"/>
<proteinExistence type="predicted"/>
<gene>
    <name evidence="2" type="ORF">Ttaiw_01653</name>
</gene>
<dbReference type="Proteomes" id="UP000317763">
    <property type="component" value="Unassembled WGS sequence"/>
</dbReference>
<protein>
    <recommendedName>
        <fullName evidence="4">YggT family protein</fullName>
    </recommendedName>
</protein>
<dbReference type="STRING" id="307486.GCA_000807215_00674"/>
<keyword evidence="3" id="KW-1185">Reference proteome</keyword>
<comment type="caution">
    <text evidence="2">The sequence shown here is derived from an EMBL/GenBank/DDBJ whole genome shotgun (WGS) entry which is preliminary data.</text>
</comment>
<dbReference type="RefSeq" id="WP_043699265.1">
    <property type="nucleotide sequence ID" value="NZ_JTKY01000031.1"/>
</dbReference>
<keyword evidence="1" id="KW-1133">Transmembrane helix</keyword>
<name>A0A554X5J6_9BURK</name>
<reference evidence="2 3" key="1">
    <citation type="submission" date="2019-07" db="EMBL/GenBank/DDBJ databases">
        <title>Tepidimonas taiwanensis I1-1 draft genome.</title>
        <authorList>
            <person name="Da Costa M.S."/>
            <person name="Froufe H.J.C."/>
            <person name="Egas C."/>
            <person name="Albuquerque L."/>
        </authorList>
    </citation>
    <scope>NUCLEOTIDE SEQUENCE [LARGE SCALE GENOMIC DNA]</scope>
    <source>
        <strain evidence="2 3">I1-1</strain>
    </source>
</reference>